<keyword evidence="4" id="KW-0804">Transcription</keyword>
<dbReference type="GO" id="GO:0046983">
    <property type="term" value="F:protein dimerization activity"/>
    <property type="evidence" value="ECO:0007669"/>
    <property type="project" value="InterPro"/>
</dbReference>
<evidence type="ECO:0000256" key="3">
    <source>
        <dbReference type="ARBA" id="ARBA00023125"/>
    </source>
</evidence>
<protein>
    <submittedName>
        <fullName evidence="8">Myc-type, basic helix-loop-helix (BHLH) domain</fullName>
    </submittedName>
</protein>
<evidence type="ECO:0000256" key="4">
    <source>
        <dbReference type="ARBA" id="ARBA00023163"/>
    </source>
</evidence>
<feature type="compositionally biased region" description="Basic and acidic residues" evidence="6">
    <location>
        <begin position="23"/>
        <end position="33"/>
    </location>
</feature>
<keyword evidence="3" id="KW-0238">DNA-binding</keyword>
<dbReference type="GO" id="GO:0032502">
    <property type="term" value="P:developmental process"/>
    <property type="evidence" value="ECO:0007669"/>
    <property type="project" value="TreeGrafter"/>
</dbReference>
<feature type="region of interest" description="Disordered" evidence="6">
    <location>
        <begin position="1"/>
        <end position="50"/>
    </location>
</feature>
<dbReference type="PROSITE" id="PS50888">
    <property type="entry name" value="BHLH"/>
    <property type="match status" value="1"/>
</dbReference>
<dbReference type="PANTHER" id="PTHR23349:SF72">
    <property type="entry name" value="HLH54F"/>
    <property type="match status" value="1"/>
</dbReference>
<dbReference type="FunFam" id="4.10.280.10:FF:000010">
    <property type="entry name" value="Scleraxis bHLH transcription factor"/>
    <property type="match status" value="1"/>
</dbReference>
<dbReference type="SMART" id="SM00353">
    <property type="entry name" value="HLH"/>
    <property type="match status" value="1"/>
</dbReference>
<evidence type="ECO:0000313" key="9">
    <source>
        <dbReference type="Proteomes" id="UP000325440"/>
    </source>
</evidence>
<keyword evidence="5" id="KW-0539">Nucleus</keyword>
<evidence type="ECO:0000313" key="8">
    <source>
        <dbReference type="EMBL" id="VVC40961.1"/>
    </source>
</evidence>
<dbReference type="AlphaFoldDB" id="A0A5E4NB88"/>
<accession>A0A5E4NB88</accession>
<dbReference type="SUPFAM" id="SSF47459">
    <property type="entry name" value="HLH, helix-loop-helix DNA-binding domain"/>
    <property type="match status" value="1"/>
</dbReference>
<dbReference type="GO" id="GO:0005634">
    <property type="term" value="C:nucleus"/>
    <property type="evidence" value="ECO:0007669"/>
    <property type="project" value="UniProtKB-SubCell"/>
</dbReference>
<dbReference type="GO" id="GO:0000981">
    <property type="term" value="F:DNA-binding transcription factor activity, RNA polymerase II-specific"/>
    <property type="evidence" value="ECO:0007669"/>
    <property type="project" value="TreeGrafter"/>
</dbReference>
<gene>
    <name evidence="8" type="ORF">CINCED_3A009257</name>
</gene>
<dbReference type="Pfam" id="PF00010">
    <property type="entry name" value="HLH"/>
    <property type="match status" value="1"/>
</dbReference>
<dbReference type="EMBL" id="CABPRJ010001910">
    <property type="protein sequence ID" value="VVC40961.1"/>
    <property type="molecule type" value="Genomic_DNA"/>
</dbReference>
<feature type="compositionally biased region" description="Low complexity" evidence="6">
    <location>
        <begin position="11"/>
        <end position="22"/>
    </location>
</feature>
<feature type="domain" description="BHLH" evidence="7">
    <location>
        <begin position="41"/>
        <end position="93"/>
    </location>
</feature>
<evidence type="ECO:0000256" key="1">
    <source>
        <dbReference type="ARBA" id="ARBA00004123"/>
    </source>
</evidence>
<dbReference type="InterPro" id="IPR036638">
    <property type="entry name" value="HLH_DNA-bd_sf"/>
</dbReference>
<dbReference type="Proteomes" id="UP000325440">
    <property type="component" value="Unassembled WGS sequence"/>
</dbReference>
<dbReference type="PANTHER" id="PTHR23349">
    <property type="entry name" value="BASIC HELIX-LOOP-HELIX TRANSCRIPTION FACTOR, TWIST"/>
    <property type="match status" value="1"/>
</dbReference>
<evidence type="ECO:0000259" key="7">
    <source>
        <dbReference type="PROSITE" id="PS50888"/>
    </source>
</evidence>
<dbReference type="OrthoDB" id="6233288at2759"/>
<dbReference type="InterPro" id="IPR011598">
    <property type="entry name" value="bHLH_dom"/>
</dbReference>
<dbReference type="CDD" id="cd11423">
    <property type="entry name" value="bHLH_TS_musculin_like"/>
    <property type="match status" value="1"/>
</dbReference>
<keyword evidence="2" id="KW-0805">Transcription regulation</keyword>
<evidence type="ECO:0000256" key="2">
    <source>
        <dbReference type="ARBA" id="ARBA00023015"/>
    </source>
</evidence>
<organism evidence="8 9">
    <name type="scientific">Cinara cedri</name>
    <dbReference type="NCBI Taxonomy" id="506608"/>
    <lineage>
        <taxon>Eukaryota</taxon>
        <taxon>Metazoa</taxon>
        <taxon>Ecdysozoa</taxon>
        <taxon>Arthropoda</taxon>
        <taxon>Hexapoda</taxon>
        <taxon>Insecta</taxon>
        <taxon>Pterygota</taxon>
        <taxon>Neoptera</taxon>
        <taxon>Paraneoptera</taxon>
        <taxon>Hemiptera</taxon>
        <taxon>Sternorrhyncha</taxon>
        <taxon>Aphidomorpha</taxon>
        <taxon>Aphidoidea</taxon>
        <taxon>Aphididae</taxon>
        <taxon>Lachninae</taxon>
        <taxon>Cinara</taxon>
    </lineage>
</organism>
<comment type="subcellular location">
    <subcellularLocation>
        <location evidence="1">Nucleus</location>
    </subcellularLocation>
</comment>
<evidence type="ECO:0000256" key="6">
    <source>
        <dbReference type="SAM" id="MobiDB-lite"/>
    </source>
</evidence>
<evidence type="ECO:0000256" key="5">
    <source>
        <dbReference type="ARBA" id="ARBA00023242"/>
    </source>
</evidence>
<dbReference type="Gene3D" id="4.10.280.10">
    <property type="entry name" value="Helix-loop-helix DNA-binding domain"/>
    <property type="match status" value="1"/>
</dbReference>
<keyword evidence="9" id="KW-1185">Reference proteome</keyword>
<name>A0A5E4NB88_9HEMI</name>
<dbReference type="InterPro" id="IPR050283">
    <property type="entry name" value="E-box_TF_Regulators"/>
</dbReference>
<proteinExistence type="predicted"/>
<sequence length="182" mass="20657">MGRRRPDWWSEQQQQQQQQQQQEQRRQEQHRQLQDLSDDGCPRNAANARERARMRVLSKAFSRLKTTLPWVPADTKLSKLDTLRLATTYIAHLSSLLATSEQPDVAPAGERAATAAVPIAVTSSLPPTYSVTWPYNAHNHGVKECSSPEDDYRYDCGYSSTLEQKSYSAYDCPYYTASSINS</sequence>
<dbReference type="GO" id="GO:0000977">
    <property type="term" value="F:RNA polymerase II transcription regulatory region sequence-specific DNA binding"/>
    <property type="evidence" value="ECO:0007669"/>
    <property type="project" value="TreeGrafter"/>
</dbReference>
<reference evidence="8 9" key="1">
    <citation type="submission" date="2019-08" db="EMBL/GenBank/DDBJ databases">
        <authorList>
            <person name="Alioto T."/>
            <person name="Alioto T."/>
            <person name="Gomez Garrido J."/>
        </authorList>
    </citation>
    <scope>NUCLEOTIDE SEQUENCE [LARGE SCALE GENOMIC DNA]</scope>
</reference>